<evidence type="ECO:0000256" key="4">
    <source>
        <dbReference type="ARBA" id="ARBA00023239"/>
    </source>
</evidence>
<keyword evidence="3 5" id="KW-0663">Pyridoxal phosphate</keyword>
<dbReference type="GO" id="GO:0008836">
    <property type="term" value="F:diaminopimelate decarboxylase activity"/>
    <property type="evidence" value="ECO:0007669"/>
    <property type="project" value="UniProtKB-UniRule"/>
</dbReference>
<feature type="binding site" evidence="5">
    <location>
        <begin position="267"/>
        <end position="270"/>
    </location>
    <ligand>
        <name>pyridoxal 5'-phosphate</name>
        <dbReference type="ChEBI" id="CHEBI:597326"/>
    </ligand>
</feature>
<dbReference type="InterPro" id="IPR022643">
    <property type="entry name" value="De-COase2_C"/>
</dbReference>
<dbReference type="PROSITE" id="PS00878">
    <property type="entry name" value="ODR_DC_2_1"/>
    <property type="match status" value="1"/>
</dbReference>
<protein>
    <recommendedName>
        <fullName evidence="5 6">Diaminopimelate decarboxylase</fullName>
        <shortName evidence="5">DAP decarboxylase</shortName>
        <shortName evidence="5">DAPDC</shortName>
        <ecNumber evidence="5 6">4.1.1.20</ecNumber>
    </recommendedName>
</protein>
<dbReference type="Pfam" id="PF02784">
    <property type="entry name" value="Orn_Arg_deC_N"/>
    <property type="match status" value="1"/>
</dbReference>
<dbReference type="CDD" id="cd06828">
    <property type="entry name" value="PLPDE_III_DapDC"/>
    <property type="match status" value="1"/>
</dbReference>
<dbReference type="InterPro" id="IPR009006">
    <property type="entry name" value="Ala_racemase/Decarboxylase_C"/>
</dbReference>
<comment type="subunit">
    <text evidence="5">Homodimer.</text>
</comment>
<dbReference type="Pfam" id="PF00278">
    <property type="entry name" value="Orn_DAP_Arg_deC"/>
    <property type="match status" value="1"/>
</dbReference>
<feature type="binding site" evidence="5">
    <location>
        <position position="270"/>
    </location>
    <ligand>
        <name>substrate</name>
    </ligand>
</feature>
<dbReference type="Proteomes" id="UP000215086">
    <property type="component" value="Chromosome"/>
</dbReference>
<dbReference type="InterPro" id="IPR022653">
    <property type="entry name" value="De-COase2_pyr-phos_BS"/>
</dbReference>
<dbReference type="InterPro" id="IPR000183">
    <property type="entry name" value="Orn/DAP/Arg_de-COase"/>
</dbReference>
<dbReference type="Gene3D" id="3.20.20.10">
    <property type="entry name" value="Alanine racemase"/>
    <property type="match status" value="1"/>
</dbReference>
<dbReference type="PRINTS" id="PR01179">
    <property type="entry name" value="ODADCRBXLASE"/>
</dbReference>
<feature type="binding site" evidence="5">
    <location>
        <position position="375"/>
    </location>
    <ligand>
        <name>pyridoxal 5'-phosphate</name>
        <dbReference type="ChEBI" id="CHEBI:597326"/>
    </ligand>
</feature>
<feature type="binding site" evidence="5">
    <location>
        <position position="310"/>
    </location>
    <ligand>
        <name>substrate</name>
    </ligand>
</feature>
<feature type="binding site" evidence="5">
    <location>
        <position position="226"/>
    </location>
    <ligand>
        <name>pyridoxal 5'-phosphate</name>
        <dbReference type="ChEBI" id="CHEBI:597326"/>
    </ligand>
</feature>
<feature type="domain" description="Orn/DAP/Arg decarboxylase 2 C-terminal" evidence="9">
    <location>
        <begin position="28"/>
        <end position="373"/>
    </location>
</feature>
<comment type="cofactor">
    <cofactor evidence="1 5 7 8">
        <name>pyridoxal 5'-phosphate</name>
        <dbReference type="ChEBI" id="CHEBI:597326"/>
    </cofactor>
</comment>
<gene>
    <name evidence="5" type="primary">lysA</name>
    <name evidence="11" type="ORF">THTE_3475</name>
</gene>
<dbReference type="InterPro" id="IPR022657">
    <property type="entry name" value="De-COase2_CS"/>
</dbReference>
<dbReference type="KEGG" id="ttf:THTE_3475"/>
<comment type="catalytic activity">
    <reaction evidence="5 8">
        <text>meso-2,6-diaminopimelate + H(+) = L-lysine + CO2</text>
        <dbReference type="Rhea" id="RHEA:15101"/>
        <dbReference type="ChEBI" id="CHEBI:15378"/>
        <dbReference type="ChEBI" id="CHEBI:16526"/>
        <dbReference type="ChEBI" id="CHEBI:32551"/>
        <dbReference type="ChEBI" id="CHEBI:57791"/>
        <dbReference type="EC" id="4.1.1.20"/>
    </reaction>
</comment>
<keyword evidence="5 8" id="KW-0457">Lysine biosynthesis</keyword>
<feature type="binding site" evidence="5">
    <location>
        <position position="375"/>
    </location>
    <ligand>
        <name>substrate</name>
    </ligand>
</feature>
<keyword evidence="2 5" id="KW-0210">Decarboxylase</keyword>
<evidence type="ECO:0000256" key="3">
    <source>
        <dbReference type="ARBA" id="ARBA00022898"/>
    </source>
</evidence>
<dbReference type="SUPFAM" id="SSF50621">
    <property type="entry name" value="Alanine racemase C-terminal domain-like"/>
    <property type="match status" value="1"/>
</dbReference>
<evidence type="ECO:0000259" key="10">
    <source>
        <dbReference type="Pfam" id="PF02784"/>
    </source>
</evidence>
<evidence type="ECO:0000256" key="2">
    <source>
        <dbReference type="ARBA" id="ARBA00022793"/>
    </source>
</evidence>
<evidence type="ECO:0000256" key="1">
    <source>
        <dbReference type="ARBA" id="ARBA00001933"/>
    </source>
</evidence>
<dbReference type="EMBL" id="CP018477">
    <property type="protein sequence ID" value="ASV76077.1"/>
    <property type="molecule type" value="Genomic_DNA"/>
</dbReference>
<dbReference type="UniPathway" id="UPA00034">
    <property type="reaction ID" value="UER00027"/>
</dbReference>
<keyword evidence="12" id="KW-1185">Reference proteome</keyword>
<keyword evidence="5" id="KW-0028">Amino-acid biosynthesis</keyword>
<evidence type="ECO:0000256" key="6">
    <source>
        <dbReference type="NCBIfam" id="TIGR01048"/>
    </source>
</evidence>
<dbReference type="InterPro" id="IPR022644">
    <property type="entry name" value="De-COase2_N"/>
</dbReference>
<evidence type="ECO:0000256" key="5">
    <source>
        <dbReference type="HAMAP-Rule" id="MF_02120"/>
    </source>
</evidence>
<comment type="pathway">
    <text evidence="5 8">Amino-acid biosynthesis; L-lysine biosynthesis via DAP pathway; L-lysine from DL-2,6-diaminopimelate: step 1/1.</text>
</comment>
<organism evidence="11 12">
    <name type="scientific">Thermogutta terrifontis</name>
    <dbReference type="NCBI Taxonomy" id="1331910"/>
    <lineage>
        <taxon>Bacteria</taxon>
        <taxon>Pseudomonadati</taxon>
        <taxon>Planctomycetota</taxon>
        <taxon>Planctomycetia</taxon>
        <taxon>Pirellulales</taxon>
        <taxon>Thermoguttaceae</taxon>
        <taxon>Thermogutta</taxon>
    </lineage>
</organism>
<comment type="function">
    <text evidence="5">Specifically catalyzes the decarboxylation of meso-diaminopimelate (meso-DAP) to L-lysine.</text>
</comment>
<evidence type="ECO:0000256" key="8">
    <source>
        <dbReference type="RuleBase" id="RU003738"/>
    </source>
</evidence>
<dbReference type="NCBIfam" id="TIGR01048">
    <property type="entry name" value="lysA"/>
    <property type="match status" value="1"/>
</dbReference>
<sequence length="435" mass="48193">MAETNLIRTTIGGVPVVELAQEFGTPLYVYDAAVIRKRFAELAVFDVVRYAQKACSNLAILALVRQLGALVDAVSAGEIHRALAAGYPPAGDPPPIMYTADIFDRDALDLVVEHHIHVNCGSRDMIEQLGERVPGREITLRVNPGFGHGHSRKTNTGGELSKHGIWHEQLHEALFEAEHHGLSVVGLHMHIGSGSDFEHLAQVCRAMEKAAVEAGRNLRWISAGGGLPIPYREGDARIDIQRYFDLWDATRKRLEDRFGHRVRLEVEPGRYIVAEAGFLITEIRAVKEQAQNTFYLVDAGFNNLVRPAMYGAYHPLRLAPRDPSLPRLFQEVIVGGPLCESGDIFTQEEGGIVTKRLLPQAAVGDYIVIECAGAYGFVMGSNYNSKPYPPEVLVDNGDVKLIRRRQTYTDLFEDEMIPSEFLADEDSRRSVTGLS</sequence>
<feature type="modified residue" description="N6-(pyridoxal phosphate)lysine" evidence="5 7">
    <location>
        <position position="53"/>
    </location>
</feature>
<dbReference type="EC" id="4.1.1.20" evidence="5 6"/>
<proteinExistence type="inferred from homology"/>
<dbReference type="PRINTS" id="PR01181">
    <property type="entry name" value="DAPDCRBXLASE"/>
</dbReference>
<keyword evidence="4 5" id="KW-0456">Lyase</keyword>
<dbReference type="PANTHER" id="PTHR43727">
    <property type="entry name" value="DIAMINOPIMELATE DECARBOXYLASE"/>
    <property type="match status" value="1"/>
</dbReference>
<feature type="domain" description="Orn/DAP/Arg decarboxylase 2 N-terminal" evidence="10">
    <location>
        <begin position="47"/>
        <end position="274"/>
    </location>
</feature>
<dbReference type="HAMAP" id="MF_02120">
    <property type="entry name" value="LysA"/>
    <property type="match status" value="1"/>
</dbReference>
<dbReference type="SUPFAM" id="SSF51419">
    <property type="entry name" value="PLP-binding barrel"/>
    <property type="match status" value="1"/>
</dbReference>
<dbReference type="PANTHER" id="PTHR43727:SF2">
    <property type="entry name" value="GROUP IV DECARBOXYLASE"/>
    <property type="match status" value="1"/>
</dbReference>
<name>A0A286RJC8_9BACT</name>
<dbReference type="RefSeq" id="WP_095415944.1">
    <property type="nucleotide sequence ID" value="NZ_CP018477.1"/>
</dbReference>
<dbReference type="GO" id="GO:0030170">
    <property type="term" value="F:pyridoxal phosphate binding"/>
    <property type="evidence" value="ECO:0007669"/>
    <property type="project" value="UniProtKB-UniRule"/>
</dbReference>
<dbReference type="AlphaFoldDB" id="A0A286RJC8"/>
<dbReference type="PROSITE" id="PS00879">
    <property type="entry name" value="ODR_DC_2_2"/>
    <property type="match status" value="1"/>
</dbReference>
<feature type="binding site" evidence="5">
    <location>
        <position position="340"/>
    </location>
    <ligand>
        <name>substrate</name>
    </ligand>
</feature>
<evidence type="ECO:0000313" key="11">
    <source>
        <dbReference type="EMBL" id="ASV76077.1"/>
    </source>
</evidence>
<dbReference type="GO" id="GO:0009089">
    <property type="term" value="P:lysine biosynthetic process via diaminopimelate"/>
    <property type="evidence" value="ECO:0007669"/>
    <property type="project" value="UniProtKB-UniRule"/>
</dbReference>
<dbReference type="Gene3D" id="2.40.37.10">
    <property type="entry name" value="Lyase, Ornithine Decarboxylase, Chain A, domain 1"/>
    <property type="match status" value="1"/>
</dbReference>
<feature type="active site" description="Proton donor" evidence="7">
    <location>
        <position position="339"/>
    </location>
</feature>
<dbReference type="OrthoDB" id="9802241at2"/>
<dbReference type="InterPro" id="IPR029066">
    <property type="entry name" value="PLP-binding_barrel"/>
</dbReference>
<evidence type="ECO:0000313" key="12">
    <source>
        <dbReference type="Proteomes" id="UP000215086"/>
    </source>
</evidence>
<accession>A0A286RJC8</accession>
<evidence type="ECO:0000256" key="7">
    <source>
        <dbReference type="PIRSR" id="PIRSR600183-50"/>
    </source>
</evidence>
<comment type="similarity">
    <text evidence="5">Belongs to the Orn/Lys/Arg decarboxylase class-II family. LysA subfamily.</text>
</comment>
<evidence type="ECO:0000259" key="9">
    <source>
        <dbReference type="Pfam" id="PF00278"/>
    </source>
</evidence>
<reference evidence="11 12" key="1">
    <citation type="journal article" name="Front. Microbiol.">
        <title>Sugar Metabolism of the First Thermophilic Planctomycete Thermogutta terrifontis: Comparative Genomic and Transcriptomic Approaches.</title>
        <authorList>
            <person name="Elcheninov A.G."/>
            <person name="Menzel P."/>
            <person name="Gudbergsdottir S.R."/>
            <person name="Slesarev A.I."/>
            <person name="Kadnikov V.V."/>
            <person name="Krogh A."/>
            <person name="Bonch-Osmolovskaya E.A."/>
            <person name="Peng X."/>
            <person name="Kublanov I.V."/>
        </authorList>
    </citation>
    <scope>NUCLEOTIDE SEQUENCE [LARGE SCALE GENOMIC DNA]</scope>
    <source>
        <strain evidence="11 12">R1</strain>
    </source>
</reference>
<dbReference type="InterPro" id="IPR002986">
    <property type="entry name" value="DAP_deCOOHase_LysA"/>
</dbReference>
<feature type="binding site" evidence="5">
    <location>
        <position position="306"/>
    </location>
    <ligand>
        <name>substrate</name>
    </ligand>
</feature>